<dbReference type="InterPro" id="IPR002563">
    <property type="entry name" value="Flavin_Rdtase-like_dom"/>
</dbReference>
<organism evidence="4 5">
    <name type="scientific">Novosphingobium olei</name>
    <dbReference type="NCBI Taxonomy" id="2728851"/>
    <lineage>
        <taxon>Bacteria</taxon>
        <taxon>Pseudomonadati</taxon>
        <taxon>Pseudomonadota</taxon>
        <taxon>Alphaproteobacteria</taxon>
        <taxon>Sphingomonadales</taxon>
        <taxon>Sphingomonadaceae</taxon>
        <taxon>Novosphingobium</taxon>
    </lineage>
</organism>
<keyword evidence="5" id="KW-1185">Reference proteome</keyword>
<dbReference type="GO" id="GO:0042602">
    <property type="term" value="F:riboflavin reductase (NADPH) activity"/>
    <property type="evidence" value="ECO:0007669"/>
    <property type="project" value="TreeGrafter"/>
</dbReference>
<evidence type="ECO:0000256" key="1">
    <source>
        <dbReference type="ARBA" id="ARBA00008898"/>
    </source>
</evidence>
<accession>A0A7Y0G9E6</accession>
<dbReference type="InterPro" id="IPR012349">
    <property type="entry name" value="Split_barrel_FMN-bd"/>
</dbReference>
<comment type="similarity">
    <text evidence="1">Belongs to the non-flavoprotein flavin reductase family.</text>
</comment>
<gene>
    <name evidence="4" type="ORF">HHL27_10700</name>
</gene>
<name>A0A7Y0G9E6_9SPHN</name>
<dbReference type="InterPro" id="IPR050268">
    <property type="entry name" value="NADH-dep_flavin_reductase"/>
</dbReference>
<keyword evidence="2" id="KW-0560">Oxidoreductase</keyword>
<dbReference type="SMART" id="SM00903">
    <property type="entry name" value="Flavin_Reduct"/>
    <property type="match status" value="1"/>
</dbReference>
<comment type="caution">
    <text evidence="4">The sequence shown here is derived from an EMBL/GenBank/DDBJ whole genome shotgun (WGS) entry which is preliminary data.</text>
</comment>
<sequence length="161" mass="17402">MIEARQFRDVLGSYPTGVCVITAIGDDGARHGLVVGSFTSISLDPPLVGFFPDKRSTTWARIAPTGRFCVNVLGSDQLDLCRRFASRAEDKFAELAHGHSPSGLPLLDDAVAWIDCAIERVVEVGDHWLVVGAVEALGHREAGAPLLFFRGGYHDLAKLDD</sequence>
<evidence type="ECO:0000259" key="3">
    <source>
        <dbReference type="SMART" id="SM00903"/>
    </source>
</evidence>
<evidence type="ECO:0000313" key="5">
    <source>
        <dbReference type="Proteomes" id="UP000583556"/>
    </source>
</evidence>
<evidence type="ECO:0000313" key="4">
    <source>
        <dbReference type="EMBL" id="NML94131.1"/>
    </source>
</evidence>
<dbReference type="PANTHER" id="PTHR30466:SF11">
    <property type="entry name" value="FLAVIN-DEPENDENT MONOOXYGENASE, REDUCTASE SUBUNIT HSAB"/>
    <property type="match status" value="1"/>
</dbReference>
<dbReference type="Gene3D" id="2.30.110.10">
    <property type="entry name" value="Electron Transport, Fmn-binding Protein, Chain A"/>
    <property type="match status" value="1"/>
</dbReference>
<feature type="domain" description="Flavin reductase like" evidence="3">
    <location>
        <begin position="11"/>
        <end position="155"/>
    </location>
</feature>
<dbReference type="RefSeq" id="WP_169493404.1">
    <property type="nucleotide sequence ID" value="NZ_AP029021.1"/>
</dbReference>
<evidence type="ECO:0000256" key="2">
    <source>
        <dbReference type="ARBA" id="ARBA00023002"/>
    </source>
</evidence>
<reference evidence="4 5" key="1">
    <citation type="submission" date="2020-04" db="EMBL/GenBank/DDBJ databases">
        <title>Novosphingobium sp. TW-4 isolated from soil.</title>
        <authorList>
            <person name="Dahal R.H."/>
            <person name="Chaudhary D.K."/>
        </authorList>
    </citation>
    <scope>NUCLEOTIDE SEQUENCE [LARGE SCALE GENOMIC DNA]</scope>
    <source>
        <strain evidence="4 5">TW-4</strain>
    </source>
</reference>
<protein>
    <submittedName>
        <fullName evidence="4">Flavin reductase family protein</fullName>
    </submittedName>
</protein>
<dbReference type="PANTHER" id="PTHR30466">
    <property type="entry name" value="FLAVIN REDUCTASE"/>
    <property type="match status" value="1"/>
</dbReference>
<dbReference type="Pfam" id="PF01613">
    <property type="entry name" value="Flavin_Reduct"/>
    <property type="match status" value="1"/>
</dbReference>
<proteinExistence type="inferred from homology"/>
<dbReference type="SUPFAM" id="SSF50475">
    <property type="entry name" value="FMN-binding split barrel"/>
    <property type="match status" value="1"/>
</dbReference>
<dbReference type="EMBL" id="JABBGM010000004">
    <property type="protein sequence ID" value="NML94131.1"/>
    <property type="molecule type" value="Genomic_DNA"/>
</dbReference>
<dbReference type="AlphaFoldDB" id="A0A7Y0G9E6"/>
<dbReference type="GO" id="GO:0010181">
    <property type="term" value="F:FMN binding"/>
    <property type="evidence" value="ECO:0007669"/>
    <property type="project" value="InterPro"/>
</dbReference>
<dbReference type="Proteomes" id="UP000583556">
    <property type="component" value="Unassembled WGS sequence"/>
</dbReference>